<evidence type="ECO:0000256" key="6">
    <source>
        <dbReference type="ARBA" id="ARBA00023002"/>
    </source>
</evidence>
<dbReference type="InterPro" id="IPR051402">
    <property type="entry name" value="KPR-Related"/>
</dbReference>
<evidence type="ECO:0000256" key="2">
    <source>
        <dbReference type="ARBA" id="ARBA00007870"/>
    </source>
</evidence>
<dbReference type="InterPro" id="IPR013328">
    <property type="entry name" value="6PGD_dom2"/>
</dbReference>
<dbReference type="PANTHER" id="PTHR21708">
    <property type="entry name" value="PROBABLE 2-DEHYDROPANTOATE 2-REDUCTASE"/>
    <property type="match status" value="1"/>
</dbReference>
<reference evidence="13" key="2">
    <citation type="journal article" date="2024" name="Antonie Van Leeuwenhoek">
        <title>Roseihalotalea indica gen. nov., sp. nov., a halophilic Bacteroidetes from mesopelagic Southwest Indian Ocean with higher carbohydrate metabolic potential.</title>
        <authorList>
            <person name="Chen B."/>
            <person name="Zhang M."/>
            <person name="Lin D."/>
            <person name="Ye J."/>
            <person name="Tang K."/>
        </authorList>
    </citation>
    <scope>NUCLEOTIDE SEQUENCE</scope>
    <source>
        <strain evidence="13">TK19036</strain>
    </source>
</reference>
<keyword evidence="5 9" id="KW-0521">NADP</keyword>
<dbReference type="PANTHER" id="PTHR21708:SF26">
    <property type="entry name" value="2-DEHYDROPANTOATE 2-REDUCTASE"/>
    <property type="match status" value="1"/>
</dbReference>
<feature type="domain" description="Ketopantoate reductase N-terminal" evidence="11">
    <location>
        <begin position="8"/>
        <end position="136"/>
    </location>
</feature>
<keyword evidence="10" id="KW-1133">Transmembrane helix</keyword>
<comment type="pathway">
    <text evidence="1 9">Cofactor biosynthesis; (R)-pantothenate biosynthesis; (R)-pantoate from 3-methyl-2-oxobutanoate: step 2/2.</text>
</comment>
<dbReference type="InterPro" id="IPR008927">
    <property type="entry name" value="6-PGluconate_DH-like_C_sf"/>
</dbReference>
<dbReference type="EMBL" id="CP120682">
    <property type="protein sequence ID" value="WKN39731.1"/>
    <property type="molecule type" value="Genomic_DNA"/>
</dbReference>
<keyword evidence="9" id="KW-0566">Pantothenate biosynthesis</keyword>
<evidence type="ECO:0000256" key="10">
    <source>
        <dbReference type="SAM" id="Phobius"/>
    </source>
</evidence>
<dbReference type="InterPro" id="IPR013332">
    <property type="entry name" value="KPR_N"/>
</dbReference>
<evidence type="ECO:0000259" key="11">
    <source>
        <dbReference type="Pfam" id="PF02558"/>
    </source>
</evidence>
<dbReference type="InterPro" id="IPR003710">
    <property type="entry name" value="ApbA"/>
</dbReference>
<gene>
    <name evidence="13" type="ORF">K4G66_13620</name>
</gene>
<comment type="catalytic activity">
    <reaction evidence="8 9">
        <text>(R)-pantoate + NADP(+) = 2-dehydropantoate + NADPH + H(+)</text>
        <dbReference type="Rhea" id="RHEA:16233"/>
        <dbReference type="ChEBI" id="CHEBI:11561"/>
        <dbReference type="ChEBI" id="CHEBI:15378"/>
        <dbReference type="ChEBI" id="CHEBI:15980"/>
        <dbReference type="ChEBI" id="CHEBI:57783"/>
        <dbReference type="ChEBI" id="CHEBI:58349"/>
        <dbReference type="EC" id="1.1.1.169"/>
    </reaction>
</comment>
<dbReference type="NCBIfam" id="TIGR00745">
    <property type="entry name" value="apbA_panE"/>
    <property type="match status" value="1"/>
</dbReference>
<comment type="function">
    <text evidence="9">Catalyzes the NADPH-dependent reduction of ketopantoate into pantoic acid.</text>
</comment>
<organism evidence="13">
    <name type="scientific">Roseihalotalea indica</name>
    <dbReference type="NCBI Taxonomy" id="2867963"/>
    <lineage>
        <taxon>Bacteria</taxon>
        <taxon>Pseudomonadati</taxon>
        <taxon>Bacteroidota</taxon>
        <taxon>Cytophagia</taxon>
        <taxon>Cytophagales</taxon>
        <taxon>Catalimonadaceae</taxon>
        <taxon>Roseihalotalea</taxon>
    </lineage>
</organism>
<evidence type="ECO:0000313" key="13">
    <source>
        <dbReference type="EMBL" id="WKN39731.1"/>
    </source>
</evidence>
<dbReference type="GO" id="GO:0008677">
    <property type="term" value="F:2-dehydropantoate 2-reductase activity"/>
    <property type="evidence" value="ECO:0007669"/>
    <property type="project" value="UniProtKB-EC"/>
</dbReference>
<dbReference type="SUPFAM" id="SSF51735">
    <property type="entry name" value="NAD(P)-binding Rossmann-fold domains"/>
    <property type="match status" value="1"/>
</dbReference>
<dbReference type="AlphaFoldDB" id="A0AA49JJD4"/>
<dbReference type="InterPro" id="IPR036291">
    <property type="entry name" value="NAD(P)-bd_dom_sf"/>
</dbReference>
<dbReference type="SUPFAM" id="SSF48179">
    <property type="entry name" value="6-phosphogluconate dehydrogenase C-terminal domain-like"/>
    <property type="match status" value="1"/>
</dbReference>
<evidence type="ECO:0000259" key="12">
    <source>
        <dbReference type="Pfam" id="PF08546"/>
    </source>
</evidence>
<dbReference type="Gene3D" id="3.40.50.720">
    <property type="entry name" value="NAD(P)-binding Rossmann-like Domain"/>
    <property type="match status" value="1"/>
</dbReference>
<dbReference type="Pfam" id="PF02558">
    <property type="entry name" value="ApbA"/>
    <property type="match status" value="1"/>
</dbReference>
<evidence type="ECO:0000256" key="5">
    <source>
        <dbReference type="ARBA" id="ARBA00022857"/>
    </source>
</evidence>
<dbReference type="Pfam" id="PF08546">
    <property type="entry name" value="ApbA_C"/>
    <property type="match status" value="1"/>
</dbReference>
<dbReference type="EC" id="1.1.1.169" evidence="3 9"/>
<comment type="similarity">
    <text evidence="2 9">Belongs to the ketopantoate reductase family.</text>
</comment>
<feature type="domain" description="Ketopantoate reductase C-terminal" evidence="12">
    <location>
        <begin position="179"/>
        <end position="288"/>
    </location>
</feature>
<keyword evidence="10" id="KW-0472">Membrane</keyword>
<evidence type="ECO:0000256" key="7">
    <source>
        <dbReference type="ARBA" id="ARBA00032024"/>
    </source>
</evidence>
<evidence type="ECO:0000256" key="9">
    <source>
        <dbReference type="RuleBase" id="RU362068"/>
    </source>
</evidence>
<feature type="transmembrane region" description="Helical" evidence="10">
    <location>
        <begin position="6"/>
        <end position="27"/>
    </location>
</feature>
<evidence type="ECO:0000256" key="1">
    <source>
        <dbReference type="ARBA" id="ARBA00004994"/>
    </source>
</evidence>
<dbReference type="GO" id="GO:0005737">
    <property type="term" value="C:cytoplasm"/>
    <property type="evidence" value="ECO:0007669"/>
    <property type="project" value="TreeGrafter"/>
</dbReference>
<dbReference type="Gene3D" id="1.10.1040.10">
    <property type="entry name" value="N-(1-d-carboxylethyl)-l-norvaline Dehydrogenase, domain 2"/>
    <property type="match status" value="1"/>
</dbReference>
<proteinExistence type="inferred from homology"/>
<keyword evidence="6 9" id="KW-0560">Oxidoreductase</keyword>
<dbReference type="InterPro" id="IPR013752">
    <property type="entry name" value="KPA_reductase"/>
</dbReference>
<evidence type="ECO:0000256" key="4">
    <source>
        <dbReference type="ARBA" id="ARBA00019465"/>
    </source>
</evidence>
<name>A0AA49JJD4_9BACT</name>
<keyword evidence="10" id="KW-0812">Transmembrane</keyword>
<reference evidence="13" key="1">
    <citation type="journal article" date="2023" name="Comput. Struct. Biotechnol. J.">
        <title>Discovery of a novel marine Bacteroidetes with a rich repertoire of carbohydrate-active enzymes.</title>
        <authorList>
            <person name="Chen B."/>
            <person name="Liu G."/>
            <person name="Chen Q."/>
            <person name="Wang H."/>
            <person name="Liu L."/>
            <person name="Tang K."/>
        </authorList>
    </citation>
    <scope>NUCLEOTIDE SEQUENCE</scope>
    <source>
        <strain evidence="13">TK19036</strain>
    </source>
</reference>
<sequence length="309" mass="34207">MENQKQTIYIVGAGAIGKVLAVLLALAHKEVIILRGRVDGQASRREKMRVELSDNTTLEAEVEVSTLSNFSNLNGLVILTNKSFGNKSLAQALKDKIQDSPIVLLQNGLEVEQPFVDSGFPEIYRCVLFATSQSTAQDTYRFKPVSASLIGIIKGSAKQLNTIVRQLHTHRFPFQEEENIQPVIWKKAIVNSVFNSICPLLEVDNGIFHRDEQALTIAKRVIKECVGVATEKGVAISQEEVVESLLLISKASDGQLISTLQDIKNQRPTEIDTLNFAIVDMAKKLNQEDRVVETKLLGELTKLKSEIKG</sequence>
<evidence type="ECO:0000256" key="3">
    <source>
        <dbReference type="ARBA" id="ARBA00013014"/>
    </source>
</evidence>
<dbReference type="GO" id="GO:0015940">
    <property type="term" value="P:pantothenate biosynthetic process"/>
    <property type="evidence" value="ECO:0007669"/>
    <property type="project" value="UniProtKB-KW"/>
</dbReference>
<evidence type="ECO:0000256" key="8">
    <source>
        <dbReference type="ARBA" id="ARBA00048793"/>
    </source>
</evidence>
<accession>A0AA49JJD4</accession>
<protein>
    <recommendedName>
        <fullName evidence="4 9">2-dehydropantoate 2-reductase</fullName>
        <ecNumber evidence="3 9">1.1.1.169</ecNumber>
    </recommendedName>
    <alternativeName>
        <fullName evidence="7 9">Ketopantoate reductase</fullName>
    </alternativeName>
</protein>